<keyword evidence="8" id="KW-1185">Reference proteome</keyword>
<dbReference type="AlphaFoldDB" id="A0AA36D567"/>
<feature type="non-terminal residue" evidence="7">
    <location>
        <position position="1"/>
    </location>
</feature>
<dbReference type="Gene3D" id="1.25.40.450">
    <property type="entry name" value="Nucleoporin, helical domain, N-terminal subdomain"/>
    <property type="match status" value="1"/>
</dbReference>
<proteinExistence type="inferred from homology"/>
<sequence length="1113" mass="126343">MLRTSGYPDEYGDITAAIPPVVAQLDQIRETADFSRRLTQNELLTVSGLGERYYTKGREFELIRTLPIPQELHTQQLQTRARCELGLFPEIGRAWVAIDCDIYMWNYETNDDLAYFDQIQNTVVKLALARPKPGVFQGHINYMLIVATVVDISLFAVSSNGHEVCVTPDAIYKVDLENSIVNDIVATDNGRIFFVADDALFELEYTDSAWFGKNCKKINRSTNLLQSFIPFLQPVAEEILQVCIDRSRNILYTLSVKGSINVYDLGINEKTCTRVATMAAEHIKHVASQLTKGQHDPSLFSPIISISVIPAEGSHYLHLGTEATEIDRLWKTVGDINSLVLLLSLLSSEKPIDQAQQDKVMRLFHSQKDQPEMVDYDQGVSRVWNEANDSFRDWTNRMPSPLRSSTPFVDKRISNNSFNGMSPGGQDYSFVQGSSTQQFRASKRHDALYAYFARLVVPLWNQPLVQKVEDALFPLVSATTLNWMSHQLRLFRMAINDNNLIAQPTPAVDHNNMNAKFQAEAFAREHASLVSLAELVDRTLEALALWAEAVSHELPAVSASLDAQAITQLSGRRLSDLVTNDTHLNQYIIRGLIRFFLNDEAGAGILSERLRNVCPTLYSKEDALLTNAVELLDRARRSGPSPQTRKLVDQAVEYMKQSISKVPLPSVAIELMELKAYDSLVELAIRRAECDDTSKLAVEAFRNNIARTEVNKKMADAVNRREDAYRIITRALEEVGGTADTVTARDQIKQAVLASDDELAHATLFRWMMHNGETDKILQSNSRYIEGFLSHEMARGGSYKYIDLLWKYFEKTGSYDKAATLLRRLAEDNTFPDITLEQRIAHLSHAIICAASASDPKIRQGIQELRDKLDVANVQLSAKQVLARVNTPEYRKIAAELDRQLFLLQDICERYIQPYGLHRVMLTAFSCANHYKEDDIQALWIEILEQEMEGSPDCGMENVINCLVELSQLYQSSNYFPTEFIITQLLIMGRDRRFPPTFYTRLMDKMKLQLDTFLRYLCNEFNSDRIWRHNEIAFGWILTLAEAVMERFIDNNEDYDEAQRLANRDACYDCIRALSINLKRIGAENGFEAAIERLDVLKSRLHHGVGADNQSIC</sequence>
<name>A0AA36D567_9BILA</name>
<dbReference type="InterPro" id="IPR014908">
    <property type="entry name" value="Nucleoporin_Nup133/Nup155_N"/>
</dbReference>
<feature type="domain" description="Nucleoporin Nup133/Nup155-like N-terminal" evidence="6">
    <location>
        <begin position="60"/>
        <end position="321"/>
    </location>
</feature>
<dbReference type="InterPro" id="IPR007187">
    <property type="entry name" value="Nucleoporin_Nup133/Nup155_C"/>
</dbReference>
<dbReference type="GO" id="GO:0017056">
    <property type="term" value="F:structural constituent of nuclear pore"/>
    <property type="evidence" value="ECO:0007669"/>
    <property type="project" value="InterPro"/>
</dbReference>
<evidence type="ECO:0008006" key="9">
    <source>
        <dbReference type="Google" id="ProtNLM"/>
    </source>
</evidence>
<protein>
    <recommendedName>
        <fullName evidence="9">Nuclear pore complex protein Nup155</fullName>
    </recommendedName>
</protein>
<accession>A0AA36D567</accession>
<dbReference type="Gene3D" id="1.20.120.1880">
    <property type="entry name" value="Nucleoporin, helical C-terminal domain"/>
    <property type="match status" value="1"/>
</dbReference>
<dbReference type="Pfam" id="PF08801">
    <property type="entry name" value="Nucleoporin_N"/>
    <property type="match status" value="1"/>
</dbReference>
<dbReference type="InterPro" id="IPR042537">
    <property type="entry name" value="Nucleoporin_Nup155_C_2"/>
</dbReference>
<comment type="subcellular location">
    <subcellularLocation>
        <location evidence="1">Nucleus</location>
    </subcellularLocation>
</comment>
<dbReference type="GO" id="GO:0006606">
    <property type="term" value="P:protein import into nucleus"/>
    <property type="evidence" value="ECO:0007669"/>
    <property type="project" value="TreeGrafter"/>
</dbReference>
<evidence type="ECO:0000256" key="3">
    <source>
        <dbReference type="ARBA" id="ARBA00022448"/>
    </source>
</evidence>
<dbReference type="GO" id="GO:0044611">
    <property type="term" value="C:nuclear pore inner ring"/>
    <property type="evidence" value="ECO:0007669"/>
    <property type="project" value="TreeGrafter"/>
</dbReference>
<dbReference type="InterPro" id="IPR036322">
    <property type="entry name" value="WD40_repeat_dom_sf"/>
</dbReference>
<keyword evidence="4" id="KW-0539">Nucleus</keyword>
<evidence type="ECO:0000313" key="7">
    <source>
        <dbReference type="EMBL" id="CAJ0580315.1"/>
    </source>
</evidence>
<dbReference type="GO" id="GO:0000972">
    <property type="term" value="P:transcription-dependent tethering of RNA polymerase II gene DNA at nuclear periphery"/>
    <property type="evidence" value="ECO:0007669"/>
    <property type="project" value="TreeGrafter"/>
</dbReference>
<evidence type="ECO:0000256" key="4">
    <source>
        <dbReference type="ARBA" id="ARBA00023242"/>
    </source>
</evidence>
<dbReference type="Gene3D" id="1.20.58.1780">
    <property type="match status" value="1"/>
</dbReference>
<evidence type="ECO:0000313" key="8">
    <source>
        <dbReference type="Proteomes" id="UP001177023"/>
    </source>
</evidence>
<dbReference type="FunFam" id="1.25.40.440:FF:000001">
    <property type="entry name" value="Nuclear pore complex subunit"/>
    <property type="match status" value="1"/>
</dbReference>
<comment type="similarity">
    <text evidence="2">Belongs to the non-repetitive/WGA-negative nucleoporin family.</text>
</comment>
<feature type="domain" description="Nucleoporin Nup133/Nup155-like C-terminal" evidence="5">
    <location>
        <begin position="442"/>
        <end position="1054"/>
    </location>
</feature>
<dbReference type="PANTHER" id="PTHR10350:SF6">
    <property type="entry name" value="NUCLEAR PORE COMPLEX PROTEIN NUP155"/>
    <property type="match status" value="1"/>
</dbReference>
<dbReference type="InterPro" id="IPR042538">
    <property type="entry name" value="Nucleoporin_Nup155_C_3"/>
</dbReference>
<dbReference type="SUPFAM" id="SSF50978">
    <property type="entry name" value="WD40 repeat-like"/>
    <property type="match status" value="1"/>
</dbReference>
<gene>
    <name evidence="7" type="ORF">MSPICULIGERA_LOCUS18513</name>
</gene>
<dbReference type="Pfam" id="PF03177">
    <property type="entry name" value="Nucleoporin_C"/>
    <property type="match status" value="1"/>
</dbReference>
<dbReference type="Gene3D" id="1.25.40.440">
    <property type="entry name" value="Nucleoporin, helical domain, central subdomain"/>
    <property type="match status" value="1"/>
</dbReference>
<keyword evidence="3" id="KW-0813">Transport</keyword>
<evidence type="ECO:0000259" key="6">
    <source>
        <dbReference type="Pfam" id="PF08801"/>
    </source>
</evidence>
<dbReference type="InterPro" id="IPR042533">
    <property type="entry name" value="Nucleoporin_Nup155_C_1"/>
</dbReference>
<dbReference type="Proteomes" id="UP001177023">
    <property type="component" value="Unassembled WGS sequence"/>
</dbReference>
<dbReference type="GO" id="GO:0006405">
    <property type="term" value="P:RNA export from nucleus"/>
    <property type="evidence" value="ECO:0007669"/>
    <property type="project" value="TreeGrafter"/>
</dbReference>
<evidence type="ECO:0000256" key="2">
    <source>
        <dbReference type="ARBA" id="ARBA00007373"/>
    </source>
</evidence>
<evidence type="ECO:0000259" key="5">
    <source>
        <dbReference type="Pfam" id="PF03177"/>
    </source>
</evidence>
<evidence type="ECO:0000256" key="1">
    <source>
        <dbReference type="ARBA" id="ARBA00004123"/>
    </source>
</evidence>
<comment type="caution">
    <text evidence="7">The sequence shown here is derived from an EMBL/GenBank/DDBJ whole genome shotgun (WGS) entry which is preliminary data.</text>
</comment>
<organism evidence="7 8">
    <name type="scientific">Mesorhabditis spiculigera</name>
    <dbReference type="NCBI Taxonomy" id="96644"/>
    <lineage>
        <taxon>Eukaryota</taxon>
        <taxon>Metazoa</taxon>
        <taxon>Ecdysozoa</taxon>
        <taxon>Nematoda</taxon>
        <taxon>Chromadorea</taxon>
        <taxon>Rhabditida</taxon>
        <taxon>Rhabditina</taxon>
        <taxon>Rhabditomorpha</taxon>
        <taxon>Rhabditoidea</taxon>
        <taxon>Rhabditidae</taxon>
        <taxon>Mesorhabditinae</taxon>
        <taxon>Mesorhabditis</taxon>
    </lineage>
</organism>
<dbReference type="PANTHER" id="PTHR10350">
    <property type="entry name" value="NUCLEAR PORE COMPLEX PROTEIN NUP155"/>
    <property type="match status" value="1"/>
</dbReference>
<dbReference type="InterPro" id="IPR004870">
    <property type="entry name" value="Nucleoporin_Nup155"/>
</dbReference>
<dbReference type="EMBL" id="CATQJA010002659">
    <property type="protein sequence ID" value="CAJ0580315.1"/>
    <property type="molecule type" value="Genomic_DNA"/>
</dbReference>
<dbReference type="GO" id="GO:0036228">
    <property type="term" value="P:protein localization to nuclear inner membrane"/>
    <property type="evidence" value="ECO:0007669"/>
    <property type="project" value="TreeGrafter"/>
</dbReference>
<reference evidence="7" key="1">
    <citation type="submission" date="2023-06" db="EMBL/GenBank/DDBJ databases">
        <authorList>
            <person name="Delattre M."/>
        </authorList>
    </citation>
    <scope>NUCLEOTIDE SEQUENCE</scope>
    <source>
        <strain evidence="7">AF72</strain>
    </source>
</reference>